<dbReference type="EMBL" id="JACRWE010000006">
    <property type="protein sequence ID" value="MBC5997636.1"/>
    <property type="molecule type" value="Genomic_DNA"/>
</dbReference>
<protein>
    <submittedName>
        <fullName evidence="2">Tryptophan transporter</fullName>
    </submittedName>
</protein>
<feature type="transmembrane region" description="Helical" evidence="1">
    <location>
        <begin position="113"/>
        <end position="135"/>
    </location>
</feature>
<keyword evidence="3" id="KW-1185">Reference proteome</keyword>
<keyword evidence="1" id="KW-0812">Transmembrane</keyword>
<accession>A0ABR7JRV2</accession>
<evidence type="ECO:0000313" key="2">
    <source>
        <dbReference type="EMBL" id="MBC5997636.1"/>
    </source>
</evidence>
<reference evidence="2 3" key="1">
    <citation type="submission" date="2020-08" db="EMBL/GenBank/DDBJ databases">
        <authorList>
            <person name="Liu C."/>
            <person name="Sun Q."/>
        </authorList>
    </citation>
    <scope>NUCLEOTIDE SEQUENCE [LARGE SCALE GENOMIC DNA]</scope>
    <source>
        <strain evidence="2 3">NSJ-18</strain>
    </source>
</reference>
<keyword evidence="1" id="KW-0472">Membrane</keyword>
<proteinExistence type="predicted"/>
<evidence type="ECO:0000256" key="1">
    <source>
        <dbReference type="SAM" id="Phobius"/>
    </source>
</evidence>
<name>A0ABR7JRV2_9FIRM</name>
<evidence type="ECO:0000313" key="3">
    <source>
        <dbReference type="Proteomes" id="UP000609849"/>
    </source>
</evidence>
<dbReference type="InterPro" id="IPR031360">
    <property type="entry name" value="TrpP"/>
</dbReference>
<feature type="transmembrane region" description="Helical" evidence="1">
    <location>
        <begin position="84"/>
        <end position="101"/>
    </location>
</feature>
<dbReference type="Proteomes" id="UP000609849">
    <property type="component" value="Unassembled WGS sequence"/>
</dbReference>
<organism evidence="2 3">
    <name type="scientific">Romboutsia faecis</name>
    <dbReference type="NCBI Taxonomy" id="2764597"/>
    <lineage>
        <taxon>Bacteria</taxon>
        <taxon>Bacillati</taxon>
        <taxon>Bacillota</taxon>
        <taxon>Clostridia</taxon>
        <taxon>Peptostreptococcales</taxon>
        <taxon>Peptostreptococcaceae</taxon>
        <taxon>Romboutsia</taxon>
    </lineage>
</organism>
<keyword evidence="1" id="KW-1133">Transmembrane helix</keyword>
<comment type="caution">
    <text evidence="2">The sequence shown here is derived from an EMBL/GenBank/DDBJ whole genome shotgun (WGS) entry which is preliminary data.</text>
</comment>
<feature type="transmembrane region" description="Helical" evidence="1">
    <location>
        <begin position="147"/>
        <end position="168"/>
    </location>
</feature>
<sequence>MRTNTKKLTLNALLLAIGLLLHQLTPAMGLPMQPDMSLIMLFTIMIINKGDYKTSLVCGIVTGIFTALTTKFPGGQLPNIVDKIITVNLVYILMFISYKLPFMKKIKEKAQDFIVSIIILPIGTLISGIVFLLSAKLIVGLPGSFEALFLVAVAPAIIINLVFGIFFFKVISMSVNRLGYKNLKSLNK</sequence>
<gene>
    <name evidence="2" type="ORF">H8923_12755</name>
</gene>
<dbReference type="RefSeq" id="WP_153972410.1">
    <property type="nucleotide sequence ID" value="NZ_JACRWE010000006.1"/>
</dbReference>
<dbReference type="Pfam" id="PF17099">
    <property type="entry name" value="TrpP"/>
    <property type="match status" value="1"/>
</dbReference>